<reference evidence="3" key="1">
    <citation type="submission" date="2019-08" db="EMBL/GenBank/DDBJ databases">
        <title>Reference gene set and small RNA set construction with multiple tissues from Davidia involucrata Baill.</title>
        <authorList>
            <person name="Yang H."/>
            <person name="Zhou C."/>
            <person name="Li G."/>
            <person name="Wang J."/>
            <person name="Gao P."/>
            <person name="Wang M."/>
            <person name="Wang R."/>
            <person name="Zhao Y."/>
        </authorList>
    </citation>
    <scope>NUCLEOTIDE SEQUENCE</scope>
    <source>
        <tissue evidence="3">Mixed with DoveR01_LX</tissue>
    </source>
</reference>
<dbReference type="AlphaFoldDB" id="A0A5B7AVY6"/>
<accession>A0A5B7AVY6</accession>
<dbReference type="CDD" id="cd06222">
    <property type="entry name" value="RNase_H_like"/>
    <property type="match status" value="1"/>
</dbReference>
<dbReference type="PANTHER" id="PTHR47723">
    <property type="entry name" value="OS05G0353850 PROTEIN"/>
    <property type="match status" value="1"/>
</dbReference>
<feature type="domain" description="RNase H type-1" evidence="2">
    <location>
        <begin position="10"/>
        <end position="94"/>
    </location>
</feature>
<feature type="chain" id="PRO_5022842337" description="RNase H type-1 domain-containing protein" evidence="1">
    <location>
        <begin position="23"/>
        <end position="125"/>
    </location>
</feature>
<dbReference type="InterPro" id="IPR044730">
    <property type="entry name" value="RNase_H-like_dom_plant"/>
</dbReference>
<dbReference type="Pfam" id="PF13456">
    <property type="entry name" value="RVT_3"/>
    <property type="match status" value="1"/>
</dbReference>
<protein>
    <recommendedName>
        <fullName evidence="2">RNase H type-1 domain-containing protein</fullName>
    </recommendedName>
</protein>
<dbReference type="InterPro" id="IPR036397">
    <property type="entry name" value="RNaseH_sf"/>
</dbReference>
<dbReference type="SUPFAM" id="SSF53098">
    <property type="entry name" value="Ribonuclease H-like"/>
    <property type="match status" value="1"/>
</dbReference>
<proteinExistence type="predicted"/>
<evidence type="ECO:0000313" key="3">
    <source>
        <dbReference type="EMBL" id="MPA59263.1"/>
    </source>
</evidence>
<dbReference type="GO" id="GO:0004523">
    <property type="term" value="F:RNA-DNA hybrid ribonuclease activity"/>
    <property type="evidence" value="ECO:0007669"/>
    <property type="project" value="InterPro"/>
</dbReference>
<dbReference type="GO" id="GO:0003676">
    <property type="term" value="F:nucleic acid binding"/>
    <property type="evidence" value="ECO:0007669"/>
    <property type="project" value="InterPro"/>
</dbReference>
<sequence length="125" mass="13275">MAKKMVMVGSALCMEALAVVEGLIFCKEVGFPRVLVESDSAEVVSSFAKGLSFLASIDVILQDGLAVARDVGVVDFVHVRRTGNICAHAVSQYACGVSVQEVWFDDPPPFLAPFILSDKGSPIVS</sequence>
<keyword evidence="1" id="KW-0732">Signal</keyword>
<feature type="signal peptide" evidence="1">
    <location>
        <begin position="1"/>
        <end position="22"/>
    </location>
</feature>
<dbReference type="PANTHER" id="PTHR47723:SF24">
    <property type="entry name" value="RNASE H TYPE-1 DOMAIN-CONTAINING PROTEIN"/>
    <property type="match status" value="1"/>
</dbReference>
<dbReference type="EMBL" id="GHES01028704">
    <property type="protein sequence ID" value="MPA59263.1"/>
    <property type="molecule type" value="Transcribed_RNA"/>
</dbReference>
<gene>
    <name evidence="3" type="ORF">Din_028704</name>
</gene>
<dbReference type="InterPro" id="IPR012337">
    <property type="entry name" value="RNaseH-like_sf"/>
</dbReference>
<name>A0A5B7AVY6_DAVIN</name>
<evidence type="ECO:0000259" key="2">
    <source>
        <dbReference type="Pfam" id="PF13456"/>
    </source>
</evidence>
<organism evidence="3">
    <name type="scientific">Davidia involucrata</name>
    <name type="common">Dove tree</name>
    <dbReference type="NCBI Taxonomy" id="16924"/>
    <lineage>
        <taxon>Eukaryota</taxon>
        <taxon>Viridiplantae</taxon>
        <taxon>Streptophyta</taxon>
        <taxon>Embryophyta</taxon>
        <taxon>Tracheophyta</taxon>
        <taxon>Spermatophyta</taxon>
        <taxon>Magnoliopsida</taxon>
        <taxon>eudicotyledons</taxon>
        <taxon>Gunneridae</taxon>
        <taxon>Pentapetalae</taxon>
        <taxon>asterids</taxon>
        <taxon>Cornales</taxon>
        <taxon>Nyssaceae</taxon>
        <taxon>Davidia</taxon>
    </lineage>
</organism>
<dbReference type="Gene3D" id="3.30.420.10">
    <property type="entry name" value="Ribonuclease H-like superfamily/Ribonuclease H"/>
    <property type="match status" value="1"/>
</dbReference>
<evidence type="ECO:0000256" key="1">
    <source>
        <dbReference type="SAM" id="SignalP"/>
    </source>
</evidence>
<dbReference type="InterPro" id="IPR002156">
    <property type="entry name" value="RNaseH_domain"/>
</dbReference>
<dbReference type="InterPro" id="IPR053151">
    <property type="entry name" value="RNase_H-like"/>
</dbReference>